<dbReference type="InterPro" id="IPR006099">
    <property type="entry name" value="MeMalonylCoA_mutase_a/b_cat"/>
</dbReference>
<dbReference type="PANTHER" id="PTHR48101:SF1">
    <property type="entry name" value="METHYLMALONYL-COA MUTASE, LARGE SUBUNIT"/>
    <property type="match status" value="1"/>
</dbReference>
<dbReference type="PANTHER" id="PTHR48101">
    <property type="entry name" value="METHYLMALONYL-COA MUTASE, MITOCHONDRIAL-RELATED"/>
    <property type="match status" value="1"/>
</dbReference>
<feature type="domain" description="Methylmalonyl-CoA mutase alpha/beta chain catalytic" evidence="1">
    <location>
        <begin position="171"/>
        <end position="412"/>
    </location>
</feature>
<dbReference type="Gene3D" id="3.20.20.240">
    <property type="entry name" value="Methylmalonyl-CoA mutase"/>
    <property type="match status" value="1"/>
</dbReference>
<sequence length="434" mass="47835">MNQLFQDFSESNLNEWKQRLAKDLKGISFEDLSATDRNGITIAPFYTAENGTQKDTRFFASEWNICSRIIVTDATQANKTALKELAGGANALCFVIRDQVDYTLLLKDIDWQIIHIRFEYTGNNEAGENELKQLPSADLSRATFVYDPIGKGISTGITSEPDGEQLAAIVAHTGSITVCGTVYQNAGLNSSTELSYLLAHVNEYLNLLHRHDALKHIKQVNVSLACGTNFFEEIAKMRALRSLLESLAAEYGIEAAIYLHAETSDMYRSPFDAYSNMLRDTIAGMAAVLGGCSALSIHGFDQNSETQSAELSARMSRNQQLIFKEESYLNQVADISAGSFYLDELTEILADKAWTLFHDQEQQGGFLAALKDGSIAATVHTQQSGLLNEYKEGRRVLIGVNKYPNPDDKPHPVPATAGNGLFPLLNIPQALMQS</sequence>
<evidence type="ECO:0000259" key="1">
    <source>
        <dbReference type="Pfam" id="PF01642"/>
    </source>
</evidence>
<dbReference type="Proteomes" id="UP001501410">
    <property type="component" value="Unassembled WGS sequence"/>
</dbReference>
<dbReference type="RefSeq" id="WP_344824640.1">
    <property type="nucleotide sequence ID" value="NZ_BAABEZ010000022.1"/>
</dbReference>
<name>A0ABP8MP18_9BACT</name>
<comment type="caution">
    <text evidence="2">The sequence shown here is derived from an EMBL/GenBank/DDBJ whole genome shotgun (WGS) entry which is preliminary data.</text>
</comment>
<dbReference type="SUPFAM" id="SSF51703">
    <property type="entry name" value="Cobalamin (vitamin B12)-dependent enzymes"/>
    <property type="match status" value="1"/>
</dbReference>
<organism evidence="2 3">
    <name type="scientific">Rurimicrobium arvi</name>
    <dbReference type="NCBI Taxonomy" id="2049916"/>
    <lineage>
        <taxon>Bacteria</taxon>
        <taxon>Pseudomonadati</taxon>
        <taxon>Bacteroidota</taxon>
        <taxon>Chitinophagia</taxon>
        <taxon>Chitinophagales</taxon>
        <taxon>Chitinophagaceae</taxon>
        <taxon>Rurimicrobium</taxon>
    </lineage>
</organism>
<dbReference type="EMBL" id="BAABEZ010000022">
    <property type="protein sequence ID" value="GAA4453677.1"/>
    <property type="molecule type" value="Genomic_DNA"/>
</dbReference>
<reference evidence="3" key="1">
    <citation type="journal article" date="2019" name="Int. J. Syst. Evol. Microbiol.">
        <title>The Global Catalogue of Microorganisms (GCM) 10K type strain sequencing project: providing services to taxonomists for standard genome sequencing and annotation.</title>
        <authorList>
            <consortium name="The Broad Institute Genomics Platform"/>
            <consortium name="The Broad Institute Genome Sequencing Center for Infectious Disease"/>
            <person name="Wu L."/>
            <person name="Ma J."/>
        </authorList>
    </citation>
    <scope>NUCLEOTIDE SEQUENCE [LARGE SCALE GENOMIC DNA]</scope>
    <source>
        <strain evidence="3">JCM 31921</strain>
    </source>
</reference>
<protein>
    <submittedName>
        <fullName evidence="2">Methylmalonyl-CoA mutase subunit beta</fullName>
    </submittedName>
</protein>
<dbReference type="InterPro" id="IPR016176">
    <property type="entry name" value="Cbl-dep_enz_cat"/>
</dbReference>
<evidence type="ECO:0000313" key="2">
    <source>
        <dbReference type="EMBL" id="GAA4453677.1"/>
    </source>
</evidence>
<evidence type="ECO:0000313" key="3">
    <source>
        <dbReference type="Proteomes" id="UP001501410"/>
    </source>
</evidence>
<accession>A0ABP8MP18</accession>
<proteinExistence type="predicted"/>
<keyword evidence="3" id="KW-1185">Reference proteome</keyword>
<gene>
    <name evidence="2" type="ORF">GCM10023092_14420</name>
</gene>
<dbReference type="Pfam" id="PF01642">
    <property type="entry name" value="MM_CoA_mutase"/>
    <property type="match status" value="1"/>
</dbReference>